<keyword evidence="7" id="KW-1185">Reference proteome</keyword>
<evidence type="ECO:0000313" key="7">
    <source>
        <dbReference type="Proteomes" id="UP000317982"/>
    </source>
</evidence>
<evidence type="ECO:0000313" key="6">
    <source>
        <dbReference type="EMBL" id="TQS42190.1"/>
    </source>
</evidence>
<evidence type="ECO:0000256" key="4">
    <source>
        <dbReference type="PROSITE-ProRule" id="PRU00050"/>
    </source>
</evidence>
<feature type="domain" description="CheB-type methylesterase" evidence="5">
    <location>
        <begin position="1"/>
        <end position="189"/>
    </location>
</feature>
<accession>A0A545ALP9</accession>
<dbReference type="GO" id="GO:0006935">
    <property type="term" value="P:chemotaxis"/>
    <property type="evidence" value="ECO:0007669"/>
    <property type="project" value="UniProtKB-UniRule"/>
</dbReference>
<dbReference type="Gene3D" id="3.40.50.180">
    <property type="entry name" value="Methylesterase CheB, C-terminal domain"/>
    <property type="match status" value="1"/>
</dbReference>
<dbReference type="PANTHER" id="PTHR42872">
    <property type="entry name" value="PROTEIN-GLUTAMATE METHYLESTERASE/PROTEIN-GLUTAMINE GLUTAMINASE"/>
    <property type="match status" value="1"/>
</dbReference>
<feature type="active site" evidence="4">
    <location>
        <position position="12"/>
    </location>
</feature>
<reference evidence="6 7" key="1">
    <citation type="submission" date="2019-07" db="EMBL/GenBank/DDBJ databases">
        <title>Cryptosporangium phraense sp. nov., isolated from plant litter.</title>
        <authorList>
            <person name="Suriyachadkun C."/>
        </authorList>
    </citation>
    <scope>NUCLEOTIDE SEQUENCE [LARGE SCALE GENOMIC DNA]</scope>
    <source>
        <strain evidence="6 7">A-T 5661</strain>
    </source>
</reference>
<dbReference type="InterPro" id="IPR035909">
    <property type="entry name" value="CheB_C"/>
</dbReference>
<dbReference type="AlphaFoldDB" id="A0A545ALP9"/>
<dbReference type="PANTHER" id="PTHR42872:SF6">
    <property type="entry name" value="PROTEIN-GLUTAMATE METHYLESTERASE_PROTEIN-GLUTAMINE GLUTAMINASE"/>
    <property type="match status" value="1"/>
</dbReference>
<sequence length="331" mass="34362">MRGRPLVVVGASAGGVESLRAVVRGFPPDLAAAVLVVLHTSPGGTSVLASILDRSGPLPATTATDGEHLRPGHIYVAPPDHHLTVTDGHCLLSRGPRENGNRPAIDPLFRSAVRAHGSAVVGVVLSGMLDDGAAGLATITRHSGAAVVQDPEDALYAGMPRAALAVCGHATVAPADKLGPIIALLVGDEPIPDPHTVDPLLEHETAIAELNMDELNDSARPGVPAGLGCPDCSGALFAVTEGPMTRYRCRVGHAWSPDSLLDRQNIAVEGALWMALRTMEDKAALHRRLADSAFERGAPMTANANIQAADELGESARLIRDLLAQEPPGQP</sequence>
<dbReference type="GO" id="GO:0000156">
    <property type="term" value="F:phosphorelay response regulator activity"/>
    <property type="evidence" value="ECO:0007669"/>
    <property type="project" value="InterPro"/>
</dbReference>
<dbReference type="PROSITE" id="PS50122">
    <property type="entry name" value="CHEB"/>
    <property type="match status" value="1"/>
</dbReference>
<organism evidence="6 7">
    <name type="scientific">Cryptosporangium phraense</name>
    <dbReference type="NCBI Taxonomy" id="2593070"/>
    <lineage>
        <taxon>Bacteria</taxon>
        <taxon>Bacillati</taxon>
        <taxon>Actinomycetota</taxon>
        <taxon>Actinomycetes</taxon>
        <taxon>Cryptosporangiales</taxon>
        <taxon>Cryptosporangiaceae</taxon>
        <taxon>Cryptosporangium</taxon>
    </lineage>
</organism>
<dbReference type="EC" id="3.1.1.61" evidence="2"/>
<keyword evidence="4" id="KW-0145">Chemotaxis</keyword>
<keyword evidence="1 4" id="KW-0378">Hydrolase</keyword>
<dbReference type="GO" id="GO:0005737">
    <property type="term" value="C:cytoplasm"/>
    <property type="evidence" value="ECO:0007669"/>
    <property type="project" value="InterPro"/>
</dbReference>
<proteinExistence type="predicted"/>
<comment type="caution">
    <text evidence="6">The sequence shown here is derived from an EMBL/GenBank/DDBJ whole genome shotgun (WGS) entry which is preliminary data.</text>
</comment>
<dbReference type="OrthoDB" id="9791760at2"/>
<feature type="active site" evidence="4">
    <location>
        <position position="39"/>
    </location>
</feature>
<dbReference type="SUPFAM" id="SSF52738">
    <property type="entry name" value="Methylesterase CheB, C-terminal domain"/>
    <property type="match status" value="1"/>
</dbReference>
<dbReference type="Pfam" id="PF01339">
    <property type="entry name" value="CheB_methylest"/>
    <property type="match status" value="1"/>
</dbReference>
<dbReference type="RefSeq" id="WP_142707247.1">
    <property type="nucleotide sequence ID" value="NZ_VIRS01000019.1"/>
</dbReference>
<comment type="catalytic activity">
    <reaction evidence="3">
        <text>[protein]-L-glutamate 5-O-methyl ester + H2O = L-glutamyl-[protein] + methanol + H(+)</text>
        <dbReference type="Rhea" id="RHEA:23236"/>
        <dbReference type="Rhea" id="RHEA-COMP:10208"/>
        <dbReference type="Rhea" id="RHEA-COMP:10311"/>
        <dbReference type="ChEBI" id="CHEBI:15377"/>
        <dbReference type="ChEBI" id="CHEBI:15378"/>
        <dbReference type="ChEBI" id="CHEBI:17790"/>
        <dbReference type="ChEBI" id="CHEBI:29973"/>
        <dbReference type="ChEBI" id="CHEBI:82795"/>
        <dbReference type="EC" id="3.1.1.61"/>
    </reaction>
</comment>
<evidence type="ECO:0000256" key="2">
    <source>
        <dbReference type="ARBA" id="ARBA00039140"/>
    </source>
</evidence>
<dbReference type="InterPro" id="IPR011247">
    <property type="entry name" value="Chemotax_prot-Glu_Me-esterase"/>
</dbReference>
<evidence type="ECO:0000256" key="1">
    <source>
        <dbReference type="ARBA" id="ARBA00022801"/>
    </source>
</evidence>
<dbReference type="InParanoid" id="A0A545ALP9"/>
<gene>
    <name evidence="6" type="ORF">FL583_24935</name>
</gene>
<protein>
    <recommendedName>
        <fullName evidence="2">protein-glutamate methylesterase</fullName>
        <ecNumber evidence="2">3.1.1.61</ecNumber>
    </recommendedName>
</protein>
<dbReference type="EMBL" id="VIRS01000019">
    <property type="protein sequence ID" value="TQS42190.1"/>
    <property type="molecule type" value="Genomic_DNA"/>
</dbReference>
<dbReference type="Proteomes" id="UP000317982">
    <property type="component" value="Unassembled WGS sequence"/>
</dbReference>
<feature type="active site" evidence="4">
    <location>
        <position position="131"/>
    </location>
</feature>
<name>A0A545ALP9_9ACTN</name>
<evidence type="ECO:0000256" key="3">
    <source>
        <dbReference type="ARBA" id="ARBA00048267"/>
    </source>
</evidence>
<dbReference type="PIRSF" id="PIRSF036461">
    <property type="entry name" value="Chmtx_methlestr"/>
    <property type="match status" value="1"/>
</dbReference>
<dbReference type="InterPro" id="IPR000673">
    <property type="entry name" value="Sig_transdc_resp-reg_Me-estase"/>
</dbReference>
<dbReference type="CDD" id="cd16433">
    <property type="entry name" value="CheB"/>
    <property type="match status" value="1"/>
</dbReference>
<dbReference type="GO" id="GO:0008984">
    <property type="term" value="F:protein-glutamate methylesterase activity"/>
    <property type="evidence" value="ECO:0007669"/>
    <property type="project" value="UniProtKB-EC"/>
</dbReference>
<evidence type="ECO:0000259" key="5">
    <source>
        <dbReference type="PROSITE" id="PS50122"/>
    </source>
</evidence>